<dbReference type="AlphaFoldDB" id="A0A5P8N5L9"/>
<dbReference type="PANTHER" id="PTHR11257:SF12">
    <property type="entry name" value="EJACULATORY BULB-SPECIFIC PROTEIN 3-RELATED"/>
    <property type="match status" value="1"/>
</dbReference>
<dbReference type="InterPro" id="IPR005055">
    <property type="entry name" value="A10/PebIII"/>
</dbReference>
<dbReference type="InterPro" id="IPR036682">
    <property type="entry name" value="OS_D_A10/PebIII_sf"/>
</dbReference>
<dbReference type="Pfam" id="PF03392">
    <property type="entry name" value="OS-D"/>
    <property type="match status" value="1"/>
</dbReference>
<dbReference type="SUPFAM" id="SSF100910">
    <property type="entry name" value="Chemosensory protein Csp2"/>
    <property type="match status" value="1"/>
</dbReference>
<dbReference type="Gene3D" id="1.10.2080.10">
    <property type="entry name" value="Insect odorant-binding protein A10/Ejaculatory bulb-specific protein 3"/>
    <property type="match status" value="1"/>
</dbReference>
<reference evidence="2" key="1">
    <citation type="submission" date="2019-02" db="EMBL/GenBank/DDBJ databases">
        <title>Antennal transcriptome and differential expression of olfactory genes in Conogethes pinicolalis (Lepidoptera: Crambidae).</title>
        <authorList>
            <person name="Jing D."/>
            <person name="Zhang T."/>
            <person name="Wang Z."/>
            <person name="He K."/>
            <person name="Bai S."/>
        </authorList>
    </citation>
    <scope>NUCLEOTIDE SEQUENCE</scope>
</reference>
<feature type="chain" id="PRO_5024346906" evidence="1">
    <location>
        <begin position="19"/>
        <end position="127"/>
    </location>
</feature>
<organism evidence="2">
    <name type="scientific">Conogethes pinicolalis</name>
    <dbReference type="NCBI Taxonomy" id="1178461"/>
    <lineage>
        <taxon>Eukaryota</taxon>
        <taxon>Metazoa</taxon>
        <taxon>Ecdysozoa</taxon>
        <taxon>Arthropoda</taxon>
        <taxon>Hexapoda</taxon>
        <taxon>Insecta</taxon>
        <taxon>Pterygota</taxon>
        <taxon>Neoptera</taxon>
        <taxon>Endopterygota</taxon>
        <taxon>Lepidoptera</taxon>
        <taxon>Glossata</taxon>
        <taxon>Ditrysia</taxon>
        <taxon>Pyraloidea</taxon>
        <taxon>Crambidae</taxon>
        <taxon>Spilomelinae</taxon>
        <taxon>Conogethes</taxon>
    </lineage>
</organism>
<feature type="signal peptide" evidence="1">
    <location>
        <begin position="1"/>
        <end position="18"/>
    </location>
</feature>
<sequence>MWYISIFFGAMIVVQCNAKVRNYDNFDIETLLSNTTKSKAFIECVSDETKCVNQEDKEMKHDLVEMVSTSCANCTVKEKKRFGDAMVALQRSMNDSQIISMFISKMTSQVISNMFQGALETNGEKRT</sequence>
<dbReference type="PANTHER" id="PTHR11257">
    <property type="entry name" value="CHEMOSENSORY PROTEIN-RELATED"/>
    <property type="match status" value="1"/>
</dbReference>
<protein>
    <submittedName>
        <fullName evidence="2">Chemosensory protein 16</fullName>
    </submittedName>
</protein>
<name>A0A5P8N5L9_9NEOP</name>
<accession>A0A5P8N5L9</accession>
<gene>
    <name evidence="2" type="primary">CSP16</name>
</gene>
<keyword evidence="1" id="KW-0732">Signal</keyword>
<evidence type="ECO:0000313" key="2">
    <source>
        <dbReference type="EMBL" id="QFR36143.1"/>
    </source>
</evidence>
<proteinExistence type="evidence at transcript level"/>
<evidence type="ECO:0000256" key="1">
    <source>
        <dbReference type="SAM" id="SignalP"/>
    </source>
</evidence>
<dbReference type="EMBL" id="MK574140">
    <property type="protein sequence ID" value="QFR36143.1"/>
    <property type="molecule type" value="mRNA"/>
</dbReference>